<dbReference type="EMBL" id="HG792016">
    <property type="protein sequence ID" value="CDM30939.1"/>
    <property type="molecule type" value="Genomic_DNA"/>
</dbReference>
<organism evidence="1 2">
    <name type="scientific">Penicillium roqueforti (strain FM164)</name>
    <dbReference type="NCBI Taxonomy" id="1365484"/>
    <lineage>
        <taxon>Eukaryota</taxon>
        <taxon>Fungi</taxon>
        <taxon>Dikarya</taxon>
        <taxon>Ascomycota</taxon>
        <taxon>Pezizomycotina</taxon>
        <taxon>Eurotiomycetes</taxon>
        <taxon>Eurotiomycetidae</taxon>
        <taxon>Eurotiales</taxon>
        <taxon>Aspergillaceae</taxon>
        <taxon>Penicillium</taxon>
    </lineage>
</organism>
<reference evidence="1" key="1">
    <citation type="journal article" date="2014" name="Nat. Commun.">
        <title>Multiple recent horizontal transfers of a large genomic region in cheese making fungi.</title>
        <authorList>
            <person name="Cheeseman K."/>
            <person name="Ropars J."/>
            <person name="Renault P."/>
            <person name="Dupont J."/>
            <person name="Gouzy J."/>
            <person name="Branca A."/>
            <person name="Abraham A.L."/>
            <person name="Ceppi M."/>
            <person name="Conseiller E."/>
            <person name="Debuchy R."/>
            <person name="Malagnac F."/>
            <person name="Goarin A."/>
            <person name="Silar P."/>
            <person name="Lacoste S."/>
            <person name="Sallet E."/>
            <person name="Bensimon A."/>
            <person name="Giraud T."/>
            <person name="Brygoo Y."/>
        </authorList>
    </citation>
    <scope>NUCLEOTIDE SEQUENCE [LARGE SCALE GENOMIC DNA]</scope>
    <source>
        <strain evidence="1">FM164</strain>
    </source>
</reference>
<name>W6Q9R9_PENRF</name>
<dbReference type="Proteomes" id="UP000030686">
    <property type="component" value="Unassembled WGS sequence"/>
</dbReference>
<evidence type="ECO:0000313" key="1">
    <source>
        <dbReference type="EMBL" id="CDM30939.1"/>
    </source>
</evidence>
<sequence length="88" mass="9903">MMHLEGVCDIFQYAASPLYRCLAGLLLVLSQIPMSLSPQEAQTRNVGVLKSRTDYIVQSEMPQRPCLLVCTVSFLCIVQLCTIYMDMI</sequence>
<proteinExistence type="predicted"/>
<accession>W6Q9R9</accession>
<evidence type="ECO:0000313" key="2">
    <source>
        <dbReference type="Proteomes" id="UP000030686"/>
    </source>
</evidence>
<dbReference type="AlphaFoldDB" id="W6Q9R9"/>
<keyword evidence="2" id="KW-1185">Reference proteome</keyword>
<protein>
    <submittedName>
        <fullName evidence="1">Genomic scaffold, ProqFM164S02</fullName>
    </submittedName>
</protein>
<gene>
    <name evidence="1" type="ORF">PROQFM164_S02g001089</name>
</gene>